<dbReference type="InterPro" id="IPR012877">
    <property type="entry name" value="Dhs-27"/>
</dbReference>
<reference evidence="9" key="1">
    <citation type="journal article" date="2008" name="Nat. Genet.">
        <title>The Pristionchus pacificus genome provides a unique perspective on nematode lifestyle and parasitism.</title>
        <authorList>
            <person name="Dieterich C."/>
            <person name="Clifton S.W."/>
            <person name="Schuster L.N."/>
            <person name="Chinwalla A."/>
            <person name="Delehaunty K."/>
            <person name="Dinkelacker I."/>
            <person name="Fulton L."/>
            <person name="Fulton R."/>
            <person name="Godfrey J."/>
            <person name="Minx P."/>
            <person name="Mitreva M."/>
            <person name="Roeseler W."/>
            <person name="Tian H."/>
            <person name="Witte H."/>
            <person name="Yang S.P."/>
            <person name="Wilson R.K."/>
            <person name="Sommer R.J."/>
        </authorList>
    </citation>
    <scope>NUCLEOTIDE SEQUENCE [LARGE SCALE GENOMIC DNA]</scope>
    <source>
        <strain evidence="9">PS312</strain>
    </source>
</reference>
<evidence type="ECO:0000313" key="9">
    <source>
        <dbReference type="Proteomes" id="UP000005239"/>
    </source>
</evidence>
<dbReference type="GO" id="GO:0016020">
    <property type="term" value="C:membrane"/>
    <property type="evidence" value="ECO:0007669"/>
    <property type="project" value="GOC"/>
</dbReference>
<dbReference type="PANTHER" id="PTHR21624">
    <property type="entry name" value="STEROL DESATURASE-RELATED PROTEIN"/>
    <property type="match status" value="1"/>
</dbReference>
<reference evidence="8" key="2">
    <citation type="submission" date="2022-06" db="UniProtKB">
        <authorList>
            <consortium name="EnsemblMetazoa"/>
        </authorList>
    </citation>
    <scope>IDENTIFICATION</scope>
    <source>
        <strain evidence="8">PS312</strain>
    </source>
</reference>
<keyword evidence="5" id="KW-0443">Lipid metabolism</keyword>
<dbReference type="InterPro" id="IPR015897">
    <property type="entry name" value="CHK_kinase-like"/>
</dbReference>
<dbReference type="InterPro" id="IPR011009">
    <property type="entry name" value="Kinase-like_dom_sf"/>
</dbReference>
<evidence type="ECO:0000256" key="6">
    <source>
        <dbReference type="ARBA" id="ARBA00023136"/>
    </source>
</evidence>
<evidence type="ECO:0000313" key="8">
    <source>
        <dbReference type="EnsemblMetazoa" id="PPA15476.1"/>
    </source>
</evidence>
<comment type="subcellular location">
    <subcellularLocation>
        <location evidence="1">Endomembrane system</location>
        <topology evidence="1">Multi-pass membrane protein</topology>
    </subcellularLocation>
</comment>
<dbReference type="InterPro" id="IPR006694">
    <property type="entry name" value="Fatty_acid_hydroxylase"/>
</dbReference>
<evidence type="ECO:0000256" key="3">
    <source>
        <dbReference type="ARBA" id="ARBA00022989"/>
    </source>
</evidence>
<dbReference type="GO" id="GO:0050479">
    <property type="term" value="F:glyceryl-ether monooxygenase activity"/>
    <property type="evidence" value="ECO:0000318"/>
    <property type="project" value="GO_Central"/>
</dbReference>
<keyword evidence="6" id="KW-0472">Membrane</keyword>
<evidence type="ECO:0000256" key="2">
    <source>
        <dbReference type="ARBA" id="ARBA00022692"/>
    </source>
</evidence>
<dbReference type="Pfam" id="PF04116">
    <property type="entry name" value="FA_hydroxylase"/>
    <property type="match status" value="2"/>
</dbReference>
<keyword evidence="9" id="KW-1185">Reference proteome</keyword>
<dbReference type="Proteomes" id="UP000005239">
    <property type="component" value="Unassembled WGS sequence"/>
</dbReference>
<dbReference type="Gene3D" id="3.90.1200.10">
    <property type="match status" value="1"/>
</dbReference>
<dbReference type="InterPro" id="IPR051689">
    <property type="entry name" value="Sterol_desaturase/TMEM195"/>
</dbReference>
<name>A0A2A6CQC3_PRIPA</name>
<dbReference type="GO" id="GO:0006643">
    <property type="term" value="P:membrane lipid metabolic process"/>
    <property type="evidence" value="ECO:0000318"/>
    <property type="project" value="GO_Central"/>
</dbReference>
<dbReference type="OrthoDB" id="5915577at2759"/>
<evidence type="ECO:0000259" key="7">
    <source>
        <dbReference type="SMART" id="SM00587"/>
    </source>
</evidence>
<evidence type="ECO:0000256" key="1">
    <source>
        <dbReference type="ARBA" id="ARBA00004127"/>
    </source>
</evidence>
<keyword evidence="4" id="KW-0560">Oxidoreductase</keyword>
<dbReference type="Pfam" id="PF07914">
    <property type="entry name" value="DUF1679"/>
    <property type="match status" value="1"/>
</dbReference>
<keyword evidence="2" id="KW-0812">Transmembrane</keyword>
<dbReference type="GO" id="GO:0008610">
    <property type="term" value="P:lipid biosynthetic process"/>
    <property type="evidence" value="ECO:0007669"/>
    <property type="project" value="InterPro"/>
</dbReference>
<organism evidence="8 9">
    <name type="scientific">Pristionchus pacificus</name>
    <name type="common">Parasitic nematode worm</name>
    <dbReference type="NCBI Taxonomy" id="54126"/>
    <lineage>
        <taxon>Eukaryota</taxon>
        <taxon>Metazoa</taxon>
        <taxon>Ecdysozoa</taxon>
        <taxon>Nematoda</taxon>
        <taxon>Chromadorea</taxon>
        <taxon>Rhabditida</taxon>
        <taxon>Rhabditina</taxon>
        <taxon>Diplogasteromorpha</taxon>
        <taxon>Diplogasteroidea</taxon>
        <taxon>Neodiplogasteridae</taxon>
        <taxon>Pristionchus</taxon>
    </lineage>
</organism>
<dbReference type="SUPFAM" id="SSF56112">
    <property type="entry name" value="Protein kinase-like (PK-like)"/>
    <property type="match status" value="1"/>
</dbReference>
<keyword evidence="3" id="KW-1133">Transmembrane helix</keyword>
<accession>A0A8R1UA75</accession>
<evidence type="ECO:0000256" key="4">
    <source>
        <dbReference type="ARBA" id="ARBA00023002"/>
    </source>
</evidence>
<dbReference type="EnsemblMetazoa" id="PPA15476.1">
    <property type="protein sequence ID" value="PPA15476.1"/>
    <property type="gene ID" value="WBGene00105030"/>
</dbReference>
<feature type="domain" description="CHK kinase-like" evidence="7">
    <location>
        <begin position="912"/>
        <end position="1091"/>
    </location>
</feature>
<protein>
    <submittedName>
        <fullName evidence="8">Phosphotransferase</fullName>
    </submittedName>
</protein>
<dbReference type="GO" id="GO:0005506">
    <property type="term" value="F:iron ion binding"/>
    <property type="evidence" value="ECO:0007669"/>
    <property type="project" value="InterPro"/>
</dbReference>
<dbReference type="GO" id="GO:0005783">
    <property type="term" value="C:endoplasmic reticulum"/>
    <property type="evidence" value="ECO:0000318"/>
    <property type="project" value="GO_Central"/>
</dbReference>
<gene>
    <name evidence="8" type="primary">WBGene00105030</name>
</gene>
<evidence type="ECO:0000256" key="5">
    <source>
        <dbReference type="ARBA" id="ARBA00023098"/>
    </source>
</evidence>
<accession>A0A2A6CQC3</accession>
<dbReference type="AlphaFoldDB" id="A0A2A6CQC3"/>
<proteinExistence type="predicted"/>
<dbReference type="PANTHER" id="PTHR21624:SF1">
    <property type="entry name" value="ALKYLGLYCEROL MONOOXYGENASE"/>
    <property type="match status" value="1"/>
</dbReference>
<dbReference type="SMART" id="SM00587">
    <property type="entry name" value="CHK"/>
    <property type="match status" value="1"/>
</dbReference>
<sequence length="1175" mass="136249">MLISLNSVRMRDIIMGHIRDMHPYNLRYLFYAVSPAETTFDSIADVKDYQEMMSPTMLLLIVVSMLLDKKNYAFNDTAINYITVLLYLLFKFSGNLMGIGLYCVVYEKVHLFELDIHNPWVWFLAFLTQDLIYYLGHRAMHEFGIFWIFHEMHHSSEYINFSTAVRKPAKCGSSELQYTPSLGPLEYIFCTPSNHRVHHGRNPYCIDRNYGGVLIIWDRLFGTFAAERKHEKIARSIKFFLIAKCHMRDENGKEYFPGFWNKFCSIFAPVGWLPGKKTRRFFVWKHLEDTTEGIPEVDYSKPKYDPETPFAEKVYSFVGAIFLVMFYAEINHKRMVSWDFISIIINKALFEAARMDLVMERIPDMHPYNLRYLFYAVTPAESTFDNIADVKDYQEMMSPAMLLLVVISLLLDKKNYAFNDTAINVVTVLLYMLFKYALTCSGSLVGLGLYCLVYEKVHLFELDIHNPWVWFLAFLTQDLVYYLGHRAMHEFGIFWIFHEMHHSSEYFNFSTAIRKPAYMELGSACFNVLQAVIIPPQLFIVHRHLNFIYQFWLHNEYTPSLGPLEYIFCTPSNHRVHHGRNPYCIDRNYGGVLIIWDRLFGTYAAEKDDEKVAYGLVHNINTFSLIGMHWTSLKYFLFEKCHMRDENGKEYFPGFWNKFCSIFAPVGWFPGMKTRRFFVWKHLEDTTEGIPKVDDSVPKYNPEIPFAEKVYLFIQGLMLVLFYLEINHKRMTMGYVDLSIQIALVVVAGQTASYYFDKHPGAIAIDFCRNLVTTADGILETHVTWEEFEQRLKDALETTASFGPNKNVINIGEGNGFASRCALVECDWRGEDATKLPKRVVLKMGLPLQAMVGDAPLEAWTMMEKGIRDMHNVECYSYDLFERFGNTQAVPIRFYARKLDDKNELAAQLCIKYAEDSRMMRSGDAATFDQMKQIVCALGKIQADSTKADIDGTQLKTTDVFGDYTKTMPKEHFMHIFDGVKQLEPSLIEPIEKVEAIMGEYHGTGLTSTIHKQLGMRPVLVNGDMRTENVLVDSATGDLRMLIDWQLSHLGIGVEDLLRLSFFAQSTEDRRATADELIEEMYAAFVDNLDTAPPPFTFEQLKKAYDILFPHCALFFTTGIVLLLRPNKPQPGDDEERHKRYEVCLDKARGVLEDIVTYHELNKKSGKYDINWNYV</sequence>